<keyword evidence="6" id="KW-1185">Reference proteome</keyword>
<dbReference type="EMBL" id="FMYU01000001">
    <property type="protein sequence ID" value="SDC01423.1"/>
    <property type="molecule type" value="Genomic_DNA"/>
</dbReference>
<protein>
    <recommendedName>
        <fullName evidence="2">histidine kinase</fullName>
        <ecNumber evidence="2">2.7.13.3</ecNumber>
    </recommendedName>
</protein>
<dbReference type="SMART" id="SM00387">
    <property type="entry name" value="HATPase_c"/>
    <property type="match status" value="1"/>
</dbReference>
<dbReference type="CDD" id="cd00082">
    <property type="entry name" value="HisKA"/>
    <property type="match status" value="1"/>
</dbReference>
<organism evidence="5 6">
    <name type="scientific">Desulfurella multipotens</name>
    <dbReference type="NCBI Taxonomy" id="79269"/>
    <lineage>
        <taxon>Bacteria</taxon>
        <taxon>Pseudomonadati</taxon>
        <taxon>Campylobacterota</taxon>
        <taxon>Desulfurellia</taxon>
        <taxon>Desulfurellales</taxon>
        <taxon>Desulfurellaceae</taxon>
        <taxon>Desulfurella</taxon>
    </lineage>
</organism>
<dbReference type="InterPro" id="IPR029016">
    <property type="entry name" value="GAF-like_dom_sf"/>
</dbReference>
<evidence type="ECO:0000259" key="4">
    <source>
        <dbReference type="PROSITE" id="PS50109"/>
    </source>
</evidence>
<dbReference type="SUPFAM" id="SSF47384">
    <property type="entry name" value="Homodimeric domain of signal transducing histidine kinase"/>
    <property type="match status" value="1"/>
</dbReference>
<sequence length="462" mass="52264">MDIDRIVEEWKLLYELGIAISLTTDLKKLLHVVLTAVTIGDGLGFNRAAIFLYNRPNNTMDGVLGVAPDSIQEATTIWNSLRNLDIRGRMASWLLNEINIEAQLNSNFNKTISKSRISLQKDTIFKNINQKQAFVFDASNLGGDDQILRELNFEQFAFAPLISREQPIGAIVADNFYNKRPIEQDDITTLFLFANQSAIAIENLMSIETYKNMSKRLIEEQQNLIHQKHIFNLGRAVADITHEIKNALIGAIGFLDRARKISADSNPQVYQYLEIVKKELDRVYNLTLDINRYAKGQNRSVKKIFDLEKLILDTIEAIKNINSSNIQFITDLSEFAKYLYGDPDQIKQVLINLIKNSTEAIANKKDGLIKISTYKEDKFIVITVEDNGGGIDIKFLPYVFKPFYSTKTHGTGLGLSIVREIVQEHNGVISLDNFVGKGAKFIIKIPNLVEEEKNEKKDNGSG</sequence>
<comment type="catalytic activity">
    <reaction evidence="1">
        <text>ATP + protein L-histidine = ADP + protein N-phospho-L-histidine.</text>
        <dbReference type="EC" id="2.7.13.3"/>
    </reaction>
</comment>
<name>A0A1G6I4W5_9BACT</name>
<dbReference type="InterPro" id="IPR003661">
    <property type="entry name" value="HisK_dim/P_dom"/>
</dbReference>
<dbReference type="PRINTS" id="PR00344">
    <property type="entry name" value="BCTRLSENSOR"/>
</dbReference>
<dbReference type="Pfam" id="PF01590">
    <property type="entry name" value="GAF"/>
    <property type="match status" value="1"/>
</dbReference>
<dbReference type="OrthoDB" id="9760427at2"/>
<evidence type="ECO:0000256" key="3">
    <source>
        <dbReference type="ARBA" id="ARBA00022553"/>
    </source>
</evidence>
<dbReference type="AlphaFoldDB" id="A0A1G6I4W5"/>
<proteinExistence type="predicted"/>
<keyword evidence="5" id="KW-0808">Transferase</keyword>
<evidence type="ECO:0000313" key="5">
    <source>
        <dbReference type="EMBL" id="SDC01423.1"/>
    </source>
</evidence>
<dbReference type="SMART" id="SM00065">
    <property type="entry name" value="GAF"/>
    <property type="match status" value="1"/>
</dbReference>
<dbReference type="EC" id="2.7.13.3" evidence="2"/>
<dbReference type="GO" id="GO:0000155">
    <property type="term" value="F:phosphorelay sensor kinase activity"/>
    <property type="evidence" value="ECO:0007669"/>
    <property type="project" value="InterPro"/>
</dbReference>
<dbReference type="RefSeq" id="WP_092127552.1">
    <property type="nucleotide sequence ID" value="NZ_FMYU01000001.1"/>
</dbReference>
<dbReference type="InterPro" id="IPR005467">
    <property type="entry name" value="His_kinase_dom"/>
</dbReference>
<dbReference type="Gene3D" id="1.10.287.130">
    <property type="match status" value="1"/>
</dbReference>
<reference evidence="6" key="1">
    <citation type="submission" date="2016-10" db="EMBL/GenBank/DDBJ databases">
        <authorList>
            <person name="Varghese N."/>
            <person name="Submissions S."/>
        </authorList>
    </citation>
    <scope>NUCLEOTIDE SEQUENCE [LARGE SCALE GENOMIC DNA]</scope>
    <source>
        <strain evidence="6">DSM 8415</strain>
    </source>
</reference>
<dbReference type="SUPFAM" id="SSF55781">
    <property type="entry name" value="GAF domain-like"/>
    <property type="match status" value="1"/>
</dbReference>
<dbReference type="Gene3D" id="3.30.450.40">
    <property type="match status" value="1"/>
</dbReference>
<evidence type="ECO:0000313" key="6">
    <source>
        <dbReference type="Proteomes" id="UP000199411"/>
    </source>
</evidence>
<dbReference type="SUPFAM" id="SSF55874">
    <property type="entry name" value="ATPase domain of HSP90 chaperone/DNA topoisomerase II/histidine kinase"/>
    <property type="match status" value="1"/>
</dbReference>
<dbReference type="InterPro" id="IPR036890">
    <property type="entry name" value="HATPase_C_sf"/>
</dbReference>
<evidence type="ECO:0000256" key="1">
    <source>
        <dbReference type="ARBA" id="ARBA00000085"/>
    </source>
</evidence>
<dbReference type="InterPro" id="IPR004358">
    <property type="entry name" value="Sig_transdc_His_kin-like_C"/>
</dbReference>
<dbReference type="InterPro" id="IPR036097">
    <property type="entry name" value="HisK_dim/P_sf"/>
</dbReference>
<dbReference type="PANTHER" id="PTHR43547:SF2">
    <property type="entry name" value="HYBRID SIGNAL TRANSDUCTION HISTIDINE KINASE C"/>
    <property type="match status" value="1"/>
</dbReference>
<dbReference type="SMART" id="SM00388">
    <property type="entry name" value="HisKA"/>
    <property type="match status" value="1"/>
</dbReference>
<gene>
    <name evidence="5" type="ORF">SAMN05660835_00213</name>
</gene>
<dbReference type="Proteomes" id="UP000199411">
    <property type="component" value="Unassembled WGS sequence"/>
</dbReference>
<dbReference type="CDD" id="cd00075">
    <property type="entry name" value="HATPase"/>
    <property type="match status" value="1"/>
</dbReference>
<evidence type="ECO:0000256" key="2">
    <source>
        <dbReference type="ARBA" id="ARBA00012438"/>
    </source>
</evidence>
<accession>A0A1G6I4W5</accession>
<keyword evidence="3" id="KW-0597">Phosphoprotein</keyword>
<dbReference type="PROSITE" id="PS50109">
    <property type="entry name" value="HIS_KIN"/>
    <property type="match status" value="1"/>
</dbReference>
<keyword evidence="5" id="KW-0418">Kinase</keyword>
<dbReference type="InterPro" id="IPR003018">
    <property type="entry name" value="GAF"/>
</dbReference>
<dbReference type="Gene3D" id="3.30.565.10">
    <property type="entry name" value="Histidine kinase-like ATPase, C-terminal domain"/>
    <property type="match status" value="1"/>
</dbReference>
<dbReference type="Pfam" id="PF02518">
    <property type="entry name" value="HATPase_c"/>
    <property type="match status" value="1"/>
</dbReference>
<dbReference type="InterPro" id="IPR003594">
    <property type="entry name" value="HATPase_dom"/>
</dbReference>
<feature type="domain" description="Histidine kinase" evidence="4">
    <location>
        <begin position="239"/>
        <end position="449"/>
    </location>
</feature>
<dbReference type="Pfam" id="PF00512">
    <property type="entry name" value="HisKA"/>
    <property type="match status" value="1"/>
</dbReference>
<dbReference type="PANTHER" id="PTHR43547">
    <property type="entry name" value="TWO-COMPONENT HISTIDINE KINASE"/>
    <property type="match status" value="1"/>
</dbReference>